<sequence length="240" mass="27008">GGVCGGPSALSQIQISLSYLFLFYCRLLKEEIQTDITFYVGNTPFKAHKAVLLARVPNFFLHVVGRHLNTCNNCEALKLQYLEPSEFKTFLQAAYSSDRIITEDEQQILNKKVSTSELAKENEELKVGGLHNDQLCTEQRLGNHERTSDHHWIVCKTAVETDCAAPSFSASDMPTEAIDAEGKDLLMLYQNSWFSDINIWIDGKPFEVHRAILCARSSYFSAMLNGSWAESSQEHITLHG</sequence>
<dbReference type="Ensembl" id="ENSNNAT00000004300.1">
    <property type="protein sequence ID" value="ENSNNAP00000004112.1"/>
    <property type="gene ID" value="ENSNNAG00000002770.1"/>
</dbReference>
<dbReference type="AlphaFoldDB" id="A0A8C6VCQ9"/>
<dbReference type="OrthoDB" id="409642at2759"/>
<evidence type="ECO:0000313" key="2">
    <source>
        <dbReference type="Ensembl" id="ENSNNAP00000004112.1"/>
    </source>
</evidence>
<dbReference type="InterPro" id="IPR011333">
    <property type="entry name" value="SKP1/BTB/POZ_sf"/>
</dbReference>
<reference evidence="2" key="2">
    <citation type="submission" date="2025-09" db="UniProtKB">
        <authorList>
            <consortium name="Ensembl"/>
        </authorList>
    </citation>
    <scope>IDENTIFICATION</scope>
</reference>
<protein>
    <recommendedName>
        <fullName evidence="1">BTB domain-containing protein</fullName>
    </recommendedName>
</protein>
<name>A0A8C6VCQ9_NAJNA</name>
<dbReference type="OMA" id="SHYFAAM"/>
<dbReference type="InterPro" id="IPR000210">
    <property type="entry name" value="BTB/POZ_dom"/>
</dbReference>
<reference evidence="2" key="1">
    <citation type="submission" date="2025-08" db="UniProtKB">
        <authorList>
            <consortium name="Ensembl"/>
        </authorList>
    </citation>
    <scope>IDENTIFICATION</scope>
</reference>
<dbReference type="Pfam" id="PF00651">
    <property type="entry name" value="BTB"/>
    <property type="match status" value="2"/>
</dbReference>
<dbReference type="PROSITE" id="PS50097">
    <property type="entry name" value="BTB"/>
    <property type="match status" value="2"/>
</dbReference>
<dbReference type="Proteomes" id="UP000694559">
    <property type="component" value="Unplaced"/>
</dbReference>
<dbReference type="Gene3D" id="3.30.710.10">
    <property type="entry name" value="Potassium Channel Kv1.1, Chain A"/>
    <property type="match status" value="2"/>
</dbReference>
<accession>A0A8C6VCQ9</accession>
<feature type="domain" description="BTB" evidence="1">
    <location>
        <begin position="195"/>
        <end position="240"/>
    </location>
</feature>
<keyword evidence="3" id="KW-1185">Reference proteome</keyword>
<dbReference type="GeneTree" id="ENSGT01010000226765"/>
<evidence type="ECO:0000313" key="3">
    <source>
        <dbReference type="Proteomes" id="UP000694559"/>
    </source>
</evidence>
<evidence type="ECO:0000259" key="1">
    <source>
        <dbReference type="PROSITE" id="PS50097"/>
    </source>
</evidence>
<dbReference type="SUPFAM" id="SSF54695">
    <property type="entry name" value="POZ domain"/>
    <property type="match status" value="2"/>
</dbReference>
<dbReference type="PANTHER" id="PTHR22427:SF2">
    <property type="entry name" value="BTB_POZ DOMAIN-CONTAINING PROTEIN 8"/>
    <property type="match status" value="1"/>
</dbReference>
<feature type="domain" description="BTB" evidence="1">
    <location>
        <begin position="34"/>
        <end position="103"/>
    </location>
</feature>
<organism evidence="2 3">
    <name type="scientific">Naja naja</name>
    <name type="common">Indian cobra</name>
    <dbReference type="NCBI Taxonomy" id="35670"/>
    <lineage>
        <taxon>Eukaryota</taxon>
        <taxon>Metazoa</taxon>
        <taxon>Chordata</taxon>
        <taxon>Craniata</taxon>
        <taxon>Vertebrata</taxon>
        <taxon>Euteleostomi</taxon>
        <taxon>Lepidosauria</taxon>
        <taxon>Squamata</taxon>
        <taxon>Bifurcata</taxon>
        <taxon>Unidentata</taxon>
        <taxon>Episquamata</taxon>
        <taxon>Toxicofera</taxon>
        <taxon>Serpentes</taxon>
        <taxon>Colubroidea</taxon>
        <taxon>Elapidae</taxon>
        <taxon>Elapinae</taxon>
        <taxon>Naja</taxon>
    </lineage>
</organism>
<proteinExistence type="predicted"/>
<dbReference type="PANTHER" id="PTHR22427">
    <property type="entry name" value="GH15728P"/>
    <property type="match status" value="1"/>
</dbReference>